<comment type="caution">
    <text evidence="1">The sequence shown here is derived from an EMBL/GenBank/DDBJ whole genome shotgun (WGS) entry which is preliminary data.</text>
</comment>
<dbReference type="VEuPathDB" id="FungiDB:FUN_019502"/>
<proteinExistence type="predicted"/>
<gene>
    <name evidence="1" type="ORF">RhiirC2_797614</name>
</gene>
<accession>A0A2N1M7S0</accession>
<dbReference type="Proteomes" id="UP000233469">
    <property type="component" value="Unassembled WGS sequence"/>
</dbReference>
<evidence type="ECO:0000313" key="1">
    <source>
        <dbReference type="EMBL" id="PKK57673.1"/>
    </source>
</evidence>
<name>A0A2N1M7S0_9GLOM</name>
<evidence type="ECO:0000313" key="2">
    <source>
        <dbReference type="Proteomes" id="UP000233469"/>
    </source>
</evidence>
<dbReference type="AlphaFoldDB" id="A0A2N1M7S0"/>
<dbReference type="EMBL" id="LLXL01004190">
    <property type="protein sequence ID" value="PKK57673.1"/>
    <property type="molecule type" value="Genomic_DNA"/>
</dbReference>
<sequence>MPSLHLEQYTVCDFDNLGEHKEKKGRPFITSIPEGHSVENLLYNTSNLQLYNEEGVPVAGIYQNVQNDFKFSQTLKRVDAKELALASNSSNNPDLITSLYNIIPDEHYLVDSSIRRENSGQVLKMWRSINLYCWQNQSTI</sequence>
<reference evidence="1 2" key="1">
    <citation type="submission" date="2016-04" db="EMBL/GenBank/DDBJ databases">
        <title>Genome analyses suggest a sexual origin of heterokaryosis in a supposedly ancient asexual fungus.</title>
        <authorList>
            <person name="Ropars J."/>
            <person name="Sedzielewska K."/>
            <person name="Noel J."/>
            <person name="Charron P."/>
            <person name="Farinelli L."/>
            <person name="Marton T."/>
            <person name="Kruger M."/>
            <person name="Pelin A."/>
            <person name="Brachmann A."/>
            <person name="Corradi N."/>
        </authorList>
    </citation>
    <scope>NUCLEOTIDE SEQUENCE [LARGE SCALE GENOMIC DNA]</scope>
    <source>
        <strain evidence="1 2">C2</strain>
    </source>
</reference>
<organism evidence="1 2">
    <name type="scientific">Rhizophagus irregularis</name>
    <dbReference type="NCBI Taxonomy" id="588596"/>
    <lineage>
        <taxon>Eukaryota</taxon>
        <taxon>Fungi</taxon>
        <taxon>Fungi incertae sedis</taxon>
        <taxon>Mucoromycota</taxon>
        <taxon>Glomeromycotina</taxon>
        <taxon>Glomeromycetes</taxon>
        <taxon>Glomerales</taxon>
        <taxon>Glomeraceae</taxon>
        <taxon>Rhizophagus</taxon>
    </lineage>
</organism>
<dbReference type="VEuPathDB" id="FungiDB:RhiirFUN_020946"/>
<protein>
    <submittedName>
        <fullName evidence="1">Uncharacterized protein</fullName>
    </submittedName>
</protein>
<reference evidence="1 2" key="2">
    <citation type="submission" date="2017-10" db="EMBL/GenBank/DDBJ databases">
        <title>Extensive intraspecific genome diversity in a model arbuscular mycorrhizal fungus.</title>
        <authorList>
            <person name="Chen E.C.H."/>
            <person name="Morin E."/>
            <person name="Baudet D."/>
            <person name="Noel J."/>
            <person name="Ndikumana S."/>
            <person name="Charron P."/>
            <person name="St-Onge C."/>
            <person name="Giorgi J."/>
            <person name="Grigoriev I.V."/>
            <person name="Roux C."/>
            <person name="Martin F.M."/>
            <person name="Corradi N."/>
        </authorList>
    </citation>
    <scope>NUCLEOTIDE SEQUENCE [LARGE SCALE GENOMIC DNA]</scope>
    <source>
        <strain evidence="1 2">C2</strain>
    </source>
</reference>